<reference evidence="1" key="1">
    <citation type="journal article" date="2014" name="Front. Microbiol.">
        <title>High frequency of phylogenetically diverse reductive dehalogenase-homologous genes in deep subseafloor sedimentary metagenomes.</title>
        <authorList>
            <person name="Kawai M."/>
            <person name="Futagami T."/>
            <person name="Toyoda A."/>
            <person name="Takaki Y."/>
            <person name="Nishi S."/>
            <person name="Hori S."/>
            <person name="Arai W."/>
            <person name="Tsubouchi T."/>
            <person name="Morono Y."/>
            <person name="Uchiyama I."/>
            <person name="Ito T."/>
            <person name="Fujiyama A."/>
            <person name="Inagaki F."/>
            <person name="Takami H."/>
        </authorList>
    </citation>
    <scope>NUCLEOTIDE SEQUENCE</scope>
    <source>
        <strain evidence="1">Expedition CK06-06</strain>
    </source>
</reference>
<name>X1PKY7_9ZZZZ</name>
<sequence length="125" mass="13947">MRYSAVAAPAKAAKYKPPATLSQTNPITSTWYTVLETKNALLDFFVVQHTYTEARGMNFRITIDGETIETSGILDVPNGQMHYIFVKHNYLGGKDLLISTDITMVNLFRISARTKCQSRATNNGI</sequence>
<gene>
    <name evidence="1" type="ORF">S06H3_48141</name>
</gene>
<proteinExistence type="predicted"/>
<evidence type="ECO:0000313" key="1">
    <source>
        <dbReference type="EMBL" id="GAI39735.1"/>
    </source>
</evidence>
<comment type="caution">
    <text evidence="1">The sequence shown here is derived from an EMBL/GenBank/DDBJ whole genome shotgun (WGS) entry which is preliminary data.</text>
</comment>
<dbReference type="EMBL" id="BARV01030298">
    <property type="protein sequence ID" value="GAI39735.1"/>
    <property type="molecule type" value="Genomic_DNA"/>
</dbReference>
<accession>X1PKY7</accession>
<protein>
    <submittedName>
        <fullName evidence="1">Uncharacterized protein</fullName>
    </submittedName>
</protein>
<dbReference type="AlphaFoldDB" id="X1PKY7"/>
<organism evidence="1">
    <name type="scientific">marine sediment metagenome</name>
    <dbReference type="NCBI Taxonomy" id="412755"/>
    <lineage>
        <taxon>unclassified sequences</taxon>
        <taxon>metagenomes</taxon>
        <taxon>ecological metagenomes</taxon>
    </lineage>
</organism>
<feature type="non-terminal residue" evidence="1">
    <location>
        <position position="125"/>
    </location>
</feature>